<keyword evidence="1" id="KW-1133">Transmembrane helix</keyword>
<feature type="transmembrane region" description="Helical" evidence="1">
    <location>
        <begin position="13"/>
        <end position="37"/>
    </location>
</feature>
<protein>
    <submittedName>
        <fullName evidence="2">Uncharacterized protein</fullName>
    </submittedName>
</protein>
<gene>
    <name evidence="2" type="ORF">PS862_04131</name>
</gene>
<evidence type="ECO:0000256" key="1">
    <source>
        <dbReference type="SAM" id="Phobius"/>
    </source>
</evidence>
<dbReference type="RefSeq" id="WP_150784661.1">
    <property type="nucleotide sequence ID" value="NZ_CABVII010000019.1"/>
</dbReference>
<proteinExistence type="predicted"/>
<evidence type="ECO:0000313" key="3">
    <source>
        <dbReference type="Proteomes" id="UP000385207"/>
    </source>
</evidence>
<sequence length="113" mass="12614">MSDEKPSINWGTFVAQTVLAAVLSAGAIGAVLNYLWLDPKKSAVAWKELSLERVIAPIVLNLDRTKIAYARYQKESSFGFAAMLYESNRRNREIILANGHLLGRSLRHLDKAI</sequence>
<dbReference type="Proteomes" id="UP000385207">
    <property type="component" value="Unassembled WGS sequence"/>
</dbReference>
<reference evidence="2 3" key="1">
    <citation type="submission" date="2019-09" db="EMBL/GenBank/DDBJ databases">
        <authorList>
            <person name="Chandra G."/>
            <person name="Truman W A."/>
        </authorList>
    </citation>
    <scope>NUCLEOTIDE SEQUENCE [LARGE SCALE GENOMIC DNA]</scope>
    <source>
        <strain evidence="2">PS862</strain>
    </source>
</reference>
<name>A0A5E7MNT4_PSEFL</name>
<dbReference type="EMBL" id="CABVII010000019">
    <property type="protein sequence ID" value="VVP26454.1"/>
    <property type="molecule type" value="Genomic_DNA"/>
</dbReference>
<accession>A0A5E7MNT4</accession>
<keyword evidence="1" id="KW-0472">Membrane</keyword>
<evidence type="ECO:0000313" key="2">
    <source>
        <dbReference type="EMBL" id="VVP26454.1"/>
    </source>
</evidence>
<dbReference type="AlphaFoldDB" id="A0A5E7MNT4"/>
<organism evidence="2 3">
    <name type="scientific">Pseudomonas fluorescens</name>
    <dbReference type="NCBI Taxonomy" id="294"/>
    <lineage>
        <taxon>Bacteria</taxon>
        <taxon>Pseudomonadati</taxon>
        <taxon>Pseudomonadota</taxon>
        <taxon>Gammaproteobacteria</taxon>
        <taxon>Pseudomonadales</taxon>
        <taxon>Pseudomonadaceae</taxon>
        <taxon>Pseudomonas</taxon>
    </lineage>
</organism>
<keyword evidence="1" id="KW-0812">Transmembrane</keyword>